<accession>A0A7Y7M5B2</accession>
<gene>
    <name evidence="1" type="ORF">HUK84_06620</name>
</gene>
<evidence type="ECO:0000313" key="1">
    <source>
        <dbReference type="EMBL" id="NVN10822.1"/>
    </source>
</evidence>
<dbReference type="RefSeq" id="WP_176639578.1">
    <property type="nucleotide sequence ID" value="NZ_JABXXP010000080.1"/>
</dbReference>
<dbReference type="Proteomes" id="UP000534870">
    <property type="component" value="Unassembled WGS sequence"/>
</dbReference>
<dbReference type="Gene3D" id="2.40.50.140">
    <property type="entry name" value="Nucleic acid-binding proteins"/>
    <property type="match status" value="1"/>
</dbReference>
<reference evidence="1 2" key="1">
    <citation type="submission" date="2020-06" db="EMBL/GenBank/DDBJ databases">
        <title>Description of novel acetic acid bacteria.</title>
        <authorList>
            <person name="Sombolestani A."/>
        </authorList>
    </citation>
    <scope>NUCLEOTIDE SEQUENCE [LARGE SCALE GENOMIC DNA]</scope>
    <source>
        <strain evidence="1 2">LMG 31431</strain>
    </source>
</reference>
<proteinExistence type="predicted"/>
<protein>
    <submittedName>
        <fullName evidence="1">tRNA-binding protein</fullName>
    </submittedName>
</protein>
<dbReference type="AlphaFoldDB" id="A0A7Y7M5B2"/>
<dbReference type="InterPro" id="IPR012340">
    <property type="entry name" value="NA-bd_OB-fold"/>
</dbReference>
<dbReference type="EMBL" id="JABXXP010000080">
    <property type="protein sequence ID" value="NVN10822.1"/>
    <property type="molecule type" value="Genomic_DNA"/>
</dbReference>
<organism evidence="1 2">
    <name type="scientific">Nguyenibacter vanlangensis</name>
    <dbReference type="NCBI Taxonomy" id="1216886"/>
    <lineage>
        <taxon>Bacteria</taxon>
        <taxon>Pseudomonadati</taxon>
        <taxon>Pseudomonadota</taxon>
        <taxon>Alphaproteobacteria</taxon>
        <taxon>Acetobacterales</taxon>
        <taxon>Acetobacteraceae</taxon>
        <taxon>Nguyenibacter</taxon>
    </lineage>
</organism>
<name>A0A7Y7M5B2_9PROT</name>
<sequence length="122" mass="13204">MTDAPRATDTPRPDIRLDIRVGTITDARPSAAAFGPGYGPPGCQLWIDFGPRIGVKQSTTHLSARYTPETLIGRQVCAVINVPQRQIGSCYSEVLTLDMPDKSGEVLLIRPDHTVPDGGMLF</sequence>
<dbReference type="SUPFAM" id="SSF50249">
    <property type="entry name" value="Nucleic acid-binding proteins"/>
    <property type="match status" value="1"/>
</dbReference>
<dbReference type="NCBIfam" id="NF007495">
    <property type="entry name" value="PRK10089.1-4"/>
    <property type="match status" value="1"/>
</dbReference>
<evidence type="ECO:0000313" key="2">
    <source>
        <dbReference type="Proteomes" id="UP000534870"/>
    </source>
</evidence>
<comment type="caution">
    <text evidence="1">The sequence shown here is derived from an EMBL/GenBank/DDBJ whole genome shotgun (WGS) entry which is preliminary data.</text>
</comment>